<sequence>MNLYSPKKPDCIYPCRPEDGRIDGAAAYGYISGQMCSIAEGTSQNKAPCGCQKATAVDCPDTGIGSQTAVL</sequence>
<organism evidence="1 2">
    <name type="scientific">Parablautia intestinalis</name>
    <dbReference type="NCBI Taxonomy" id="2320100"/>
    <lineage>
        <taxon>Bacteria</taxon>
        <taxon>Bacillati</taxon>
        <taxon>Bacillota</taxon>
        <taxon>Clostridia</taxon>
        <taxon>Lachnospirales</taxon>
        <taxon>Lachnospiraceae</taxon>
        <taxon>Parablautia</taxon>
    </lineage>
</organism>
<comment type="caution">
    <text evidence="1">The sequence shown here is derived from an EMBL/GenBank/DDBJ whole genome shotgun (WGS) entry which is preliminary data.</text>
</comment>
<proteinExistence type="predicted"/>
<evidence type="ECO:0000313" key="2">
    <source>
        <dbReference type="Proteomes" id="UP000280696"/>
    </source>
</evidence>
<name>A0A3A9AIG9_9FIRM</name>
<gene>
    <name evidence="1" type="ORF">D7V94_21275</name>
</gene>
<protein>
    <submittedName>
        <fullName evidence="1">Uncharacterized protein</fullName>
    </submittedName>
</protein>
<dbReference type="EMBL" id="RAYQ01000043">
    <property type="protein sequence ID" value="RKI87283.1"/>
    <property type="molecule type" value="Genomic_DNA"/>
</dbReference>
<dbReference type="AlphaFoldDB" id="A0A3A9AIG9"/>
<dbReference type="Proteomes" id="UP000280696">
    <property type="component" value="Unassembled WGS sequence"/>
</dbReference>
<keyword evidence="2" id="KW-1185">Reference proteome</keyword>
<reference evidence="1 2" key="1">
    <citation type="submission" date="2018-09" db="EMBL/GenBank/DDBJ databases">
        <title>Murine metabolic-syndrome-specific gut microbial biobank.</title>
        <authorList>
            <person name="Liu C."/>
        </authorList>
    </citation>
    <scope>NUCLEOTIDE SEQUENCE [LARGE SCALE GENOMIC DNA]</scope>
    <source>
        <strain evidence="1 2">0.1xD8-82</strain>
    </source>
</reference>
<accession>A0A3A9AIG9</accession>
<evidence type="ECO:0000313" key="1">
    <source>
        <dbReference type="EMBL" id="RKI87283.1"/>
    </source>
</evidence>